<organism evidence="4 5">
    <name type="scientific">Polystyrenella longa</name>
    <dbReference type="NCBI Taxonomy" id="2528007"/>
    <lineage>
        <taxon>Bacteria</taxon>
        <taxon>Pseudomonadati</taxon>
        <taxon>Planctomycetota</taxon>
        <taxon>Planctomycetia</taxon>
        <taxon>Planctomycetales</taxon>
        <taxon>Planctomycetaceae</taxon>
        <taxon>Polystyrenella</taxon>
    </lineage>
</organism>
<dbReference type="InterPro" id="IPR014576">
    <property type="entry name" value="Pesterase_YhaO"/>
</dbReference>
<dbReference type="EMBL" id="CP036281">
    <property type="protein sequence ID" value="QDU82360.1"/>
    <property type="molecule type" value="Genomic_DNA"/>
</dbReference>
<proteinExistence type="predicted"/>
<feature type="coiled-coil region" evidence="2">
    <location>
        <begin position="354"/>
        <end position="388"/>
    </location>
</feature>
<dbReference type="AlphaFoldDB" id="A0A518CT07"/>
<dbReference type="CDD" id="cd00840">
    <property type="entry name" value="MPP_Mre11_N"/>
    <property type="match status" value="1"/>
</dbReference>
<evidence type="ECO:0000256" key="2">
    <source>
        <dbReference type="SAM" id="Coils"/>
    </source>
</evidence>
<evidence type="ECO:0000313" key="5">
    <source>
        <dbReference type="Proteomes" id="UP000317178"/>
    </source>
</evidence>
<gene>
    <name evidence="4" type="primary">yhaO_2</name>
    <name evidence="4" type="ORF">Pla110_41150</name>
</gene>
<dbReference type="KEGG" id="plon:Pla110_41150"/>
<dbReference type="GO" id="GO:0016787">
    <property type="term" value="F:hydrolase activity"/>
    <property type="evidence" value="ECO:0007669"/>
    <property type="project" value="UniProtKB-KW"/>
</dbReference>
<protein>
    <submittedName>
        <fullName evidence="4">Putative metallophosphoesterase YhaO</fullName>
    </submittedName>
</protein>
<keyword evidence="2" id="KW-0175">Coiled coil</keyword>
<dbReference type="PIRSF" id="PIRSF033091">
    <property type="entry name" value="Pesterase_YhaO"/>
    <property type="match status" value="1"/>
</dbReference>
<reference evidence="4 5" key="1">
    <citation type="submission" date="2019-02" db="EMBL/GenBank/DDBJ databases">
        <title>Deep-cultivation of Planctomycetes and their phenomic and genomic characterization uncovers novel biology.</title>
        <authorList>
            <person name="Wiegand S."/>
            <person name="Jogler M."/>
            <person name="Boedeker C."/>
            <person name="Pinto D."/>
            <person name="Vollmers J."/>
            <person name="Rivas-Marin E."/>
            <person name="Kohn T."/>
            <person name="Peeters S.H."/>
            <person name="Heuer A."/>
            <person name="Rast P."/>
            <person name="Oberbeckmann S."/>
            <person name="Bunk B."/>
            <person name="Jeske O."/>
            <person name="Meyerdierks A."/>
            <person name="Storesund J.E."/>
            <person name="Kallscheuer N."/>
            <person name="Luecker S."/>
            <person name="Lage O.M."/>
            <person name="Pohl T."/>
            <person name="Merkel B.J."/>
            <person name="Hornburger P."/>
            <person name="Mueller R.-W."/>
            <person name="Bruemmer F."/>
            <person name="Labrenz M."/>
            <person name="Spormann A.M."/>
            <person name="Op den Camp H."/>
            <person name="Overmann J."/>
            <person name="Amann R."/>
            <person name="Jetten M.S.M."/>
            <person name="Mascher T."/>
            <person name="Medema M.H."/>
            <person name="Devos D.P."/>
            <person name="Kaster A.-K."/>
            <person name="Ovreas L."/>
            <person name="Rohde M."/>
            <person name="Galperin M.Y."/>
            <person name="Jogler C."/>
        </authorList>
    </citation>
    <scope>NUCLEOTIDE SEQUENCE [LARGE SCALE GENOMIC DNA]</scope>
    <source>
        <strain evidence="4 5">Pla110</strain>
    </source>
</reference>
<dbReference type="InterPro" id="IPR029052">
    <property type="entry name" value="Metallo-depent_PP-like"/>
</dbReference>
<keyword evidence="1" id="KW-0378">Hydrolase</keyword>
<accession>A0A518CT07</accession>
<dbReference type="Gene3D" id="3.60.21.10">
    <property type="match status" value="1"/>
</dbReference>
<dbReference type="Pfam" id="PF00149">
    <property type="entry name" value="Metallophos"/>
    <property type="match status" value="1"/>
</dbReference>
<dbReference type="Proteomes" id="UP000317178">
    <property type="component" value="Chromosome"/>
</dbReference>
<dbReference type="InterPro" id="IPR004843">
    <property type="entry name" value="Calcineurin-like_PHP"/>
</dbReference>
<evidence type="ECO:0000259" key="3">
    <source>
        <dbReference type="Pfam" id="PF00149"/>
    </source>
</evidence>
<dbReference type="InterPro" id="IPR041796">
    <property type="entry name" value="Mre11_N"/>
</dbReference>
<dbReference type="PANTHER" id="PTHR30337">
    <property type="entry name" value="COMPONENT OF ATP-DEPENDENT DSDNA EXONUCLEASE"/>
    <property type="match status" value="1"/>
</dbReference>
<dbReference type="SUPFAM" id="SSF56300">
    <property type="entry name" value="Metallo-dependent phosphatases"/>
    <property type="match status" value="1"/>
</dbReference>
<dbReference type="RefSeq" id="WP_231742652.1">
    <property type="nucleotide sequence ID" value="NZ_CP036281.1"/>
</dbReference>
<evidence type="ECO:0000313" key="4">
    <source>
        <dbReference type="EMBL" id="QDU82360.1"/>
    </source>
</evidence>
<sequence length="421" mass="47641">MRFIHAADIHLDSPLKGLEKYEGAPVEEIRTATRRALENLAELAINEEVDFLIIAGDVYDGDWKDHNTGLFFVAQMNRLREADIPVVIISGNHDAANKMTRSLRLPDNVELLSHTRPATAKSARLAELGVAIHGRSFAKQAELENLVLDYPQKSTGLFNIGLLHTSLEGAEGHEPYAPCSVDHLKQKGYDYWALGHVHTRRVVIEDPPVVFPGNIQGRNIRETGEKGCYLVTADDQGVCDLQFLSLDVFRWEMLLIDATDFQHPHELIRHIGGELEKLGEQNDGLALAVRVEVTGATVINDALRAEVRRWTNELRATGISVSSSRIWVEKVKWKTTSPLQERDESHYSGPIEMLHDYFAELRQDESQLSELARQLDEFQRKMPDEIRQGETGLHIEDPEQIREWLNEIEPMLMKKLGRGGK</sequence>
<name>A0A518CT07_9PLAN</name>
<feature type="domain" description="Calcineurin-like phosphoesterase" evidence="3">
    <location>
        <begin position="1"/>
        <end position="199"/>
    </location>
</feature>
<dbReference type="InterPro" id="IPR050535">
    <property type="entry name" value="DNA_Repair-Maintenance_Comp"/>
</dbReference>
<keyword evidence="5" id="KW-1185">Reference proteome</keyword>
<evidence type="ECO:0000256" key="1">
    <source>
        <dbReference type="ARBA" id="ARBA00022801"/>
    </source>
</evidence>
<dbReference type="PANTHER" id="PTHR30337:SF7">
    <property type="entry name" value="PHOSPHOESTERASE"/>
    <property type="match status" value="1"/>
</dbReference>